<organism evidence="3 4">
    <name type="scientific">Gaetbulibacter aquiaggeris</name>
    <dbReference type="NCBI Taxonomy" id="1735373"/>
    <lineage>
        <taxon>Bacteria</taxon>
        <taxon>Pseudomonadati</taxon>
        <taxon>Bacteroidota</taxon>
        <taxon>Flavobacteriia</taxon>
        <taxon>Flavobacteriales</taxon>
        <taxon>Flavobacteriaceae</taxon>
        <taxon>Gaetbulibacter</taxon>
    </lineage>
</organism>
<dbReference type="EMBL" id="JBAWKC010000001">
    <property type="protein sequence ID" value="MFH6767134.1"/>
    <property type="molecule type" value="Genomic_DNA"/>
</dbReference>
<protein>
    <submittedName>
        <fullName evidence="3">DUF3999 family protein</fullName>
    </submittedName>
</protein>
<comment type="caution">
    <text evidence="3">The sequence shown here is derived from an EMBL/GenBank/DDBJ whole genome shotgun (WGS) entry which is preliminary data.</text>
</comment>
<evidence type="ECO:0000256" key="1">
    <source>
        <dbReference type="SAM" id="Phobius"/>
    </source>
</evidence>
<keyword evidence="1" id="KW-0472">Membrane</keyword>
<keyword evidence="4" id="KW-1185">Reference proteome</keyword>
<dbReference type="Proteomes" id="UP001610104">
    <property type="component" value="Unassembled WGS sequence"/>
</dbReference>
<accession>A0ABW7MKB6</accession>
<reference evidence="3 4" key="1">
    <citation type="submission" date="2024-02" db="EMBL/GenBank/DDBJ databases">
        <title>A Gaetbulibacter species isolated from tidal flats and genomic insights of their niches.</title>
        <authorList>
            <person name="Ye Y."/>
        </authorList>
    </citation>
    <scope>NUCLEOTIDE SEQUENCE [LARGE SCALE GENOMIC DNA]</scope>
    <source>
        <strain evidence="3 4">KEM-8</strain>
    </source>
</reference>
<evidence type="ECO:0000256" key="2">
    <source>
        <dbReference type="SAM" id="SignalP"/>
    </source>
</evidence>
<dbReference type="InterPro" id="IPR025060">
    <property type="entry name" value="DUF3999"/>
</dbReference>
<evidence type="ECO:0000313" key="4">
    <source>
        <dbReference type="Proteomes" id="UP001610104"/>
    </source>
</evidence>
<feature type="signal peptide" evidence="2">
    <location>
        <begin position="1"/>
        <end position="21"/>
    </location>
</feature>
<keyword evidence="1" id="KW-0812">Transmembrane</keyword>
<feature type="chain" id="PRO_5045695235" evidence="2">
    <location>
        <begin position="22"/>
        <end position="410"/>
    </location>
</feature>
<sequence length="410" mass="47605">MTLKIKLLTCFSLLIFALSFAQMQKYSYQRALIGVQDPWHKLTLPDDIFEKVSPSLSDIRVYGITTKNDTVEASYVLKLNDEKVITDNVPFKILNTSHNEKGYYFTLEVPSKAPINNLQLAFKQFNFDWRINLEGSHDQKEWFSIVEDYRILSIKNAETFYEYTSLSFPNSSYRYFRILVKSAEKSELKSAKASYNTIKNGVFNDYTIKRMNIKDNKAEKRTEIDVELLRSVPVSFVKVYVNASFDYYRPITIQYISDSLKTPKGYLYNYRTLTDGTLTSIEKNEFKFNNTVVKKIKISIQNQDNQPLSINKVDVKGNVYDLDIRFNEPATYYLTYGNALAYKPYYDLDHFIAKTPDTITSINLGEEEAISKTPKETTSPLFENKLWLWLIIIVIIVLLGGFTLKMIQVK</sequence>
<gene>
    <name evidence="3" type="ORF">V8G56_00180</name>
</gene>
<evidence type="ECO:0000313" key="3">
    <source>
        <dbReference type="EMBL" id="MFH6767134.1"/>
    </source>
</evidence>
<keyword evidence="2" id="KW-0732">Signal</keyword>
<proteinExistence type="predicted"/>
<dbReference type="Pfam" id="PF13163">
    <property type="entry name" value="DUF3999"/>
    <property type="match status" value="1"/>
</dbReference>
<feature type="transmembrane region" description="Helical" evidence="1">
    <location>
        <begin position="386"/>
        <end position="404"/>
    </location>
</feature>
<keyword evidence="1" id="KW-1133">Transmembrane helix</keyword>
<name>A0ABW7MKB6_9FLAO</name>
<dbReference type="RefSeq" id="WP_395436412.1">
    <property type="nucleotide sequence ID" value="NZ_JBAWKC010000001.1"/>
</dbReference>